<evidence type="ECO:0000313" key="1">
    <source>
        <dbReference type="EMBL" id="AYO31860.1"/>
    </source>
</evidence>
<keyword evidence="2" id="KW-1185">Reference proteome</keyword>
<gene>
    <name evidence="1" type="ORF">D2962_15725</name>
</gene>
<sequence length="65" mass="6698">MCPGAGCSYGRDRRCGQCRPPVNIAGIALASTGILSPIAAAIIHNVASAMVVLNSSRLLLFKSNI</sequence>
<dbReference type="EMBL" id="CP033169">
    <property type="protein sequence ID" value="AYO31860.1"/>
    <property type="molecule type" value="Genomic_DNA"/>
</dbReference>
<protein>
    <submittedName>
        <fullName evidence="1">Uncharacterized protein</fullName>
    </submittedName>
</protein>
<dbReference type="AlphaFoldDB" id="A0A3G2R8Q7"/>
<name>A0A3G2R8Q7_9FIRM</name>
<dbReference type="KEGG" id="bacg:D2962_15725"/>
<proteinExistence type="predicted"/>
<accession>A0A3G2R8Q7</accession>
<evidence type="ECO:0000313" key="2">
    <source>
        <dbReference type="Proteomes" id="UP000280960"/>
    </source>
</evidence>
<reference evidence="1 2" key="1">
    <citation type="submission" date="2018-10" db="EMBL/GenBank/DDBJ databases">
        <authorList>
            <person name="Zhang X."/>
        </authorList>
    </citation>
    <scope>NUCLEOTIDE SEQUENCE [LARGE SCALE GENOMIC DNA]</scope>
    <source>
        <strain evidence="1 2">SK-G1</strain>
    </source>
</reference>
<organism evidence="1 2">
    <name type="scientific">Biomaibacter acetigenes</name>
    <dbReference type="NCBI Taxonomy" id="2316383"/>
    <lineage>
        <taxon>Bacteria</taxon>
        <taxon>Bacillati</taxon>
        <taxon>Bacillota</taxon>
        <taxon>Clostridia</taxon>
        <taxon>Thermosediminibacterales</taxon>
        <taxon>Tepidanaerobacteraceae</taxon>
        <taxon>Biomaibacter</taxon>
    </lineage>
</organism>
<dbReference type="Proteomes" id="UP000280960">
    <property type="component" value="Chromosome"/>
</dbReference>